<dbReference type="PANTHER" id="PTHR34235">
    <property type="entry name" value="SLR1203 PROTEIN-RELATED"/>
    <property type="match status" value="1"/>
</dbReference>
<evidence type="ECO:0000313" key="2">
    <source>
        <dbReference type="Proteomes" id="UP000294325"/>
    </source>
</evidence>
<dbReference type="EMBL" id="CP038033">
    <property type="protein sequence ID" value="QBQ54576.1"/>
    <property type="molecule type" value="Genomic_DNA"/>
</dbReference>
<reference evidence="1 2" key="1">
    <citation type="submission" date="2019-03" db="EMBL/GenBank/DDBJ databases">
        <title>The genome sequence of Nitrosococcus wardiae strain D1FHST reveals the archetypal metabolic capacity of ammonia-oxidizing Gammaproteobacteria.</title>
        <authorList>
            <person name="Wang L."/>
            <person name="Lim C.K."/>
            <person name="Hanson T.E."/>
            <person name="Dang H."/>
            <person name="Klotz M.G."/>
        </authorList>
    </citation>
    <scope>NUCLEOTIDE SEQUENCE [LARGE SCALE GENOMIC DNA]</scope>
    <source>
        <strain evidence="1 2">D1FHS</strain>
    </source>
</reference>
<dbReference type="Proteomes" id="UP000294325">
    <property type="component" value="Chromosome"/>
</dbReference>
<dbReference type="InterPro" id="IPR002636">
    <property type="entry name" value="DUF29"/>
</dbReference>
<gene>
    <name evidence="1" type="ORF">E3U44_08710</name>
</gene>
<protein>
    <submittedName>
        <fullName evidence="1">DUF29 domain-containing protein</fullName>
    </submittedName>
</protein>
<evidence type="ECO:0000313" key="1">
    <source>
        <dbReference type="EMBL" id="QBQ54576.1"/>
    </source>
</evidence>
<dbReference type="Gene3D" id="1.20.1220.20">
    <property type="entry name" value="Uncharcterised protein PF01724"/>
    <property type="match status" value="1"/>
</dbReference>
<dbReference type="RefSeq" id="WP_134357773.1">
    <property type="nucleotide sequence ID" value="NZ_CP038033.1"/>
</dbReference>
<keyword evidence="2" id="KW-1185">Reference proteome</keyword>
<organism evidence="1 2">
    <name type="scientific">Nitrosococcus wardiae</name>
    <dbReference type="NCBI Taxonomy" id="1814290"/>
    <lineage>
        <taxon>Bacteria</taxon>
        <taxon>Pseudomonadati</taxon>
        <taxon>Pseudomonadota</taxon>
        <taxon>Gammaproteobacteria</taxon>
        <taxon>Chromatiales</taxon>
        <taxon>Chromatiaceae</taxon>
        <taxon>Nitrosococcus</taxon>
    </lineage>
</organism>
<dbReference type="AlphaFoldDB" id="A0A4P7C1A1"/>
<proteinExistence type="predicted"/>
<accession>A0A4P7C1A1</accession>
<dbReference type="Pfam" id="PF01724">
    <property type="entry name" value="DUF29"/>
    <property type="match status" value="1"/>
</dbReference>
<dbReference type="OrthoDB" id="5766125at2"/>
<dbReference type="KEGG" id="nwr:E3U44_08710"/>
<name>A0A4P7C1A1_9GAMM</name>
<sequence>MTTPQYDQDLYSWALETARAIRTRRFAGIDWDAIAEELEDIGRSEARALESQLIRLLAHLLKWQYPPRQRQQSENSWCGTIRNARREVRDLLRKNPGLQANLQVRFLESYPKGVDWAVIETNLPETTFPAECPWTFKQAMDDDFWPEA</sequence>